<dbReference type="InterPro" id="IPR024747">
    <property type="entry name" value="Pyridox_Oxase-rel"/>
</dbReference>
<sequence length="180" mass="19846">MSFASSQPRPMRRAEREVTDPAQIEQILRDCDDMRVAYQDAQGLTIVPVNFAYTADFGTTPHRLTLFAHSAVEGRKIDAIRAAGNALPVAFEMDCDTRIHTGHTPCATTTEFRSLVGTGTASLVDDVEEKIAALRLLLEQCAGMPDAPLLPRQVSKVAVWRIDAIDFKAKHHPAPARHRD</sequence>
<evidence type="ECO:0000313" key="1">
    <source>
        <dbReference type="EMBL" id="PLS28507.1"/>
    </source>
</evidence>
<dbReference type="Gene3D" id="2.30.110.10">
    <property type="entry name" value="Electron Transport, Fmn-binding Protein, Chain A"/>
    <property type="match status" value="1"/>
</dbReference>
<reference evidence="1 2" key="1">
    <citation type="submission" date="2017-07" db="EMBL/GenBank/DDBJ databases">
        <title>Bifidobacterium novel species.</title>
        <authorList>
            <person name="Lugli G.A."/>
            <person name="Milani C."/>
            <person name="Duranti S."/>
            <person name="Mangifesta M."/>
        </authorList>
    </citation>
    <scope>NUCLEOTIDE SEQUENCE [LARGE SCALE GENOMIC DNA]</scope>
    <source>
        <strain evidence="2">Goo31D</strain>
    </source>
</reference>
<protein>
    <submittedName>
        <fullName evidence="1">MFS transporter</fullName>
    </submittedName>
</protein>
<proteinExistence type="predicted"/>
<dbReference type="Proteomes" id="UP000234935">
    <property type="component" value="Unassembled WGS sequence"/>
</dbReference>
<dbReference type="AlphaFoldDB" id="A0A2N5J2S9"/>
<dbReference type="PANTHER" id="PTHR34071:SF2">
    <property type="entry name" value="FLAVIN-NUCLEOTIDE-BINDING PROTEIN"/>
    <property type="match status" value="1"/>
</dbReference>
<accession>A0A2N5J2S9</accession>
<evidence type="ECO:0000313" key="2">
    <source>
        <dbReference type="Proteomes" id="UP000234935"/>
    </source>
</evidence>
<name>A0A2N5J2S9_9BIFI</name>
<dbReference type="PANTHER" id="PTHR34071">
    <property type="entry name" value="5-NITROIMIDAZOLE ANTIBIOTICS RESISTANCE PROTEIN, NIMA-FAMILY-RELATED PROTEIN-RELATED"/>
    <property type="match status" value="1"/>
</dbReference>
<dbReference type="SUPFAM" id="SSF50475">
    <property type="entry name" value="FMN-binding split barrel"/>
    <property type="match status" value="1"/>
</dbReference>
<dbReference type="EMBL" id="NMYC01000001">
    <property type="protein sequence ID" value="PLS28507.1"/>
    <property type="molecule type" value="Genomic_DNA"/>
</dbReference>
<keyword evidence="2" id="KW-1185">Reference proteome</keyword>
<dbReference type="RefSeq" id="WP_231371366.1">
    <property type="nucleotide sequence ID" value="NZ_NMYC01000001.1"/>
</dbReference>
<dbReference type="Pfam" id="PF12900">
    <property type="entry name" value="Pyridox_ox_2"/>
    <property type="match status" value="1"/>
</dbReference>
<comment type="caution">
    <text evidence="1">The sequence shown here is derived from an EMBL/GenBank/DDBJ whole genome shotgun (WGS) entry which is preliminary data.</text>
</comment>
<gene>
    <name evidence="1" type="ORF">CGZ88_0669</name>
</gene>
<dbReference type="InterPro" id="IPR012349">
    <property type="entry name" value="Split_barrel_FMN-bd"/>
</dbReference>
<organism evidence="1 2">
    <name type="scientific">Bifidobacterium anseris</name>
    <dbReference type="NCBI Taxonomy" id="2020963"/>
    <lineage>
        <taxon>Bacteria</taxon>
        <taxon>Bacillati</taxon>
        <taxon>Actinomycetota</taxon>
        <taxon>Actinomycetes</taxon>
        <taxon>Bifidobacteriales</taxon>
        <taxon>Bifidobacteriaceae</taxon>
        <taxon>Bifidobacterium</taxon>
    </lineage>
</organism>